<dbReference type="InterPro" id="IPR036097">
    <property type="entry name" value="HisK_dim/P_sf"/>
</dbReference>
<feature type="transmembrane region" description="Helical" evidence="10">
    <location>
        <begin position="143"/>
        <end position="168"/>
    </location>
</feature>
<dbReference type="CDD" id="cd00075">
    <property type="entry name" value="HATPase"/>
    <property type="match status" value="1"/>
</dbReference>
<feature type="domain" description="Histidine kinase" evidence="11">
    <location>
        <begin position="227"/>
        <end position="438"/>
    </location>
</feature>
<dbReference type="PANTHER" id="PTHR45436">
    <property type="entry name" value="SENSOR HISTIDINE KINASE YKOH"/>
    <property type="match status" value="1"/>
</dbReference>
<dbReference type="Proteomes" id="UP001595792">
    <property type="component" value="Unassembled WGS sequence"/>
</dbReference>
<evidence type="ECO:0000313" key="12">
    <source>
        <dbReference type="EMBL" id="MFC4198917.1"/>
    </source>
</evidence>
<evidence type="ECO:0000256" key="10">
    <source>
        <dbReference type="SAM" id="Phobius"/>
    </source>
</evidence>
<evidence type="ECO:0000256" key="5">
    <source>
        <dbReference type="ARBA" id="ARBA00022679"/>
    </source>
</evidence>
<evidence type="ECO:0000256" key="9">
    <source>
        <dbReference type="ARBA" id="ARBA00023136"/>
    </source>
</evidence>
<evidence type="ECO:0000256" key="3">
    <source>
        <dbReference type="ARBA" id="ARBA00012438"/>
    </source>
</evidence>
<accession>A0ABV8NRT9</accession>
<comment type="caution">
    <text evidence="12">The sequence shown here is derived from an EMBL/GenBank/DDBJ whole genome shotgun (WGS) entry which is preliminary data.</text>
</comment>
<dbReference type="InterPro" id="IPR003661">
    <property type="entry name" value="HisK_dim/P_dom"/>
</dbReference>
<dbReference type="SMART" id="SM00387">
    <property type="entry name" value="HATPase_c"/>
    <property type="match status" value="1"/>
</dbReference>
<evidence type="ECO:0000256" key="6">
    <source>
        <dbReference type="ARBA" id="ARBA00022692"/>
    </source>
</evidence>
<dbReference type="PROSITE" id="PS50109">
    <property type="entry name" value="HIS_KIN"/>
    <property type="match status" value="1"/>
</dbReference>
<keyword evidence="13" id="KW-1185">Reference proteome</keyword>
<feature type="transmembrane region" description="Helical" evidence="10">
    <location>
        <begin position="12"/>
        <end position="35"/>
    </location>
</feature>
<reference evidence="13" key="1">
    <citation type="journal article" date="2019" name="Int. J. Syst. Evol. Microbiol.">
        <title>The Global Catalogue of Microorganisms (GCM) 10K type strain sequencing project: providing services to taxonomists for standard genome sequencing and annotation.</title>
        <authorList>
            <consortium name="The Broad Institute Genomics Platform"/>
            <consortium name="The Broad Institute Genome Sequencing Center for Infectious Disease"/>
            <person name="Wu L."/>
            <person name="Ma J."/>
        </authorList>
    </citation>
    <scope>NUCLEOTIDE SEQUENCE [LARGE SCALE GENOMIC DNA]</scope>
    <source>
        <strain evidence="13">CCM 8689</strain>
    </source>
</reference>
<keyword evidence="6 10" id="KW-0812">Transmembrane</keyword>
<dbReference type="PANTHER" id="PTHR45436:SF5">
    <property type="entry name" value="SENSOR HISTIDINE KINASE TRCS"/>
    <property type="match status" value="1"/>
</dbReference>
<dbReference type="InterPro" id="IPR036890">
    <property type="entry name" value="HATPase_C_sf"/>
</dbReference>
<dbReference type="InterPro" id="IPR050428">
    <property type="entry name" value="TCS_sensor_his_kinase"/>
</dbReference>
<keyword evidence="8 10" id="KW-1133">Transmembrane helix</keyword>
<keyword evidence="9 10" id="KW-0472">Membrane</keyword>
<dbReference type="Pfam" id="PF00512">
    <property type="entry name" value="HisKA"/>
    <property type="match status" value="1"/>
</dbReference>
<dbReference type="SMART" id="SM00388">
    <property type="entry name" value="HisKA"/>
    <property type="match status" value="1"/>
</dbReference>
<dbReference type="InterPro" id="IPR005467">
    <property type="entry name" value="His_kinase_dom"/>
</dbReference>
<dbReference type="EMBL" id="JBHSBY010000144">
    <property type="protein sequence ID" value="MFC4198917.1"/>
    <property type="molecule type" value="Genomic_DNA"/>
</dbReference>
<dbReference type="InterPro" id="IPR004358">
    <property type="entry name" value="Sig_transdc_His_kin-like_C"/>
</dbReference>
<dbReference type="EC" id="2.7.13.3" evidence="3"/>
<sequence length="442" mass="50799">MKLQVKFSLYNAITKIAIILVLGAIILFSLDRLAFNQLDNRLLKKKGKIIEHLSDAEIDSLLSNEQTFTDYNILKEEFIILTDIPDNQIDSAATIITEKREIEGDIEFYRILNYKFTYHKNWYKLELGESMTALKGIKNSIRFYMLVVLVGALVVTLLTDFAFTNFLLKPFYLIIDKKINKVNDPSHYNYENIPTNTDDFKILDNSINSLMRKINTLFALEKQFIANVSHELLTPISILSTRFENMLNTPHIPVEHENKIFASLKTLNRLKFIINSLLLISKVENNQYLKTEEISLTEELQDIYEDLEDRMADKALVYHLNLKSNYHFTGNKALIHTLLINIINNAIKYNNESGEIRVEGTFKNHQYNLTISDNGPGMSQELLESAFDRFQRGNTQENGFGLGLAIVQSIAKFHKIDIKIQSELSKGTSVILVFPNESNLIS</sequence>
<evidence type="ECO:0000256" key="8">
    <source>
        <dbReference type="ARBA" id="ARBA00022989"/>
    </source>
</evidence>
<dbReference type="InterPro" id="IPR003594">
    <property type="entry name" value="HATPase_dom"/>
</dbReference>
<organism evidence="12 13">
    <name type="scientific">Pedobacter jamesrossensis</name>
    <dbReference type="NCBI Taxonomy" id="1908238"/>
    <lineage>
        <taxon>Bacteria</taxon>
        <taxon>Pseudomonadati</taxon>
        <taxon>Bacteroidota</taxon>
        <taxon>Sphingobacteriia</taxon>
        <taxon>Sphingobacteriales</taxon>
        <taxon>Sphingobacteriaceae</taxon>
        <taxon>Pedobacter</taxon>
    </lineage>
</organism>
<gene>
    <name evidence="12" type="ORF">ACFOUY_19575</name>
</gene>
<keyword evidence="7 12" id="KW-0418">Kinase</keyword>
<dbReference type="CDD" id="cd00082">
    <property type="entry name" value="HisKA"/>
    <property type="match status" value="1"/>
</dbReference>
<dbReference type="RefSeq" id="WP_378962965.1">
    <property type="nucleotide sequence ID" value="NZ_JBHRXC010000016.1"/>
</dbReference>
<proteinExistence type="predicted"/>
<comment type="catalytic activity">
    <reaction evidence="1">
        <text>ATP + protein L-histidine = ADP + protein N-phospho-L-histidine.</text>
        <dbReference type="EC" id="2.7.13.3"/>
    </reaction>
</comment>
<dbReference type="PRINTS" id="PR00344">
    <property type="entry name" value="BCTRLSENSOR"/>
</dbReference>
<evidence type="ECO:0000256" key="4">
    <source>
        <dbReference type="ARBA" id="ARBA00022553"/>
    </source>
</evidence>
<keyword evidence="4" id="KW-0597">Phosphoprotein</keyword>
<dbReference type="SUPFAM" id="SSF55874">
    <property type="entry name" value="ATPase domain of HSP90 chaperone/DNA topoisomerase II/histidine kinase"/>
    <property type="match status" value="1"/>
</dbReference>
<evidence type="ECO:0000256" key="1">
    <source>
        <dbReference type="ARBA" id="ARBA00000085"/>
    </source>
</evidence>
<dbReference type="Gene3D" id="1.10.287.130">
    <property type="match status" value="1"/>
</dbReference>
<dbReference type="Gene3D" id="3.30.565.10">
    <property type="entry name" value="Histidine kinase-like ATPase, C-terminal domain"/>
    <property type="match status" value="1"/>
</dbReference>
<protein>
    <recommendedName>
        <fullName evidence="3">histidine kinase</fullName>
        <ecNumber evidence="3">2.7.13.3</ecNumber>
    </recommendedName>
</protein>
<dbReference type="GO" id="GO:0016301">
    <property type="term" value="F:kinase activity"/>
    <property type="evidence" value="ECO:0007669"/>
    <property type="project" value="UniProtKB-KW"/>
</dbReference>
<evidence type="ECO:0000259" key="11">
    <source>
        <dbReference type="PROSITE" id="PS50109"/>
    </source>
</evidence>
<comment type="subcellular location">
    <subcellularLocation>
        <location evidence="2">Membrane</location>
    </subcellularLocation>
</comment>
<name>A0ABV8NRT9_9SPHI</name>
<evidence type="ECO:0000256" key="2">
    <source>
        <dbReference type="ARBA" id="ARBA00004370"/>
    </source>
</evidence>
<evidence type="ECO:0000313" key="13">
    <source>
        <dbReference type="Proteomes" id="UP001595792"/>
    </source>
</evidence>
<evidence type="ECO:0000256" key="7">
    <source>
        <dbReference type="ARBA" id="ARBA00022777"/>
    </source>
</evidence>
<dbReference type="Pfam" id="PF02518">
    <property type="entry name" value="HATPase_c"/>
    <property type="match status" value="1"/>
</dbReference>
<dbReference type="SUPFAM" id="SSF47384">
    <property type="entry name" value="Homodimeric domain of signal transducing histidine kinase"/>
    <property type="match status" value="1"/>
</dbReference>
<keyword evidence="5" id="KW-0808">Transferase</keyword>